<dbReference type="Pfam" id="PF13456">
    <property type="entry name" value="RVT_3"/>
    <property type="match status" value="1"/>
</dbReference>
<comment type="caution">
    <text evidence="2">The sequence shown here is derived from an EMBL/GenBank/DDBJ whole genome shotgun (WGS) entry which is preliminary data.</text>
</comment>
<dbReference type="PANTHER" id="PTHR47723:SF24">
    <property type="entry name" value="RNASE H TYPE-1 DOMAIN-CONTAINING PROTEIN"/>
    <property type="match status" value="1"/>
</dbReference>
<gene>
    <name evidence="2" type="ORF">Gotri_018837</name>
</gene>
<dbReference type="SUPFAM" id="SSF53098">
    <property type="entry name" value="Ribonuclease H-like"/>
    <property type="match status" value="1"/>
</dbReference>
<dbReference type="GO" id="GO:0003676">
    <property type="term" value="F:nucleic acid binding"/>
    <property type="evidence" value="ECO:0007669"/>
    <property type="project" value="InterPro"/>
</dbReference>
<keyword evidence="3" id="KW-1185">Reference proteome</keyword>
<feature type="domain" description="RNase H type-1" evidence="1">
    <location>
        <begin position="70"/>
        <end position="164"/>
    </location>
</feature>
<dbReference type="InterPro" id="IPR053151">
    <property type="entry name" value="RNase_H-like"/>
</dbReference>
<evidence type="ECO:0000259" key="1">
    <source>
        <dbReference type="Pfam" id="PF13456"/>
    </source>
</evidence>
<dbReference type="GO" id="GO:0004523">
    <property type="term" value="F:RNA-DNA hybrid ribonuclease activity"/>
    <property type="evidence" value="ECO:0007669"/>
    <property type="project" value="InterPro"/>
</dbReference>
<dbReference type="AlphaFoldDB" id="A0A7J9EAX0"/>
<name>A0A7J9EAX0_9ROSI</name>
<dbReference type="InterPro" id="IPR036397">
    <property type="entry name" value="RNaseH_sf"/>
</dbReference>
<sequence>MKSKRDMDIAQSHACKLSGGVVELPIHAIRDFPFSSGVSKSVVPTRGWDKFFYWQEGWKLPEVLWAKVNVYGSVASHIPRAVIGKVVETRVVLEGLKLAWDRGFSQIELECDNSMLIELIRNGWVTVSNVDAIRGIHGWCLKSWEVKFRHIQREANRVVDCIAKVD</sequence>
<dbReference type="CDD" id="cd06222">
    <property type="entry name" value="RNase_H_like"/>
    <property type="match status" value="1"/>
</dbReference>
<organism evidence="2 3">
    <name type="scientific">Gossypium trilobum</name>
    <dbReference type="NCBI Taxonomy" id="34281"/>
    <lineage>
        <taxon>Eukaryota</taxon>
        <taxon>Viridiplantae</taxon>
        <taxon>Streptophyta</taxon>
        <taxon>Embryophyta</taxon>
        <taxon>Tracheophyta</taxon>
        <taxon>Spermatophyta</taxon>
        <taxon>Magnoliopsida</taxon>
        <taxon>eudicotyledons</taxon>
        <taxon>Gunneridae</taxon>
        <taxon>Pentapetalae</taxon>
        <taxon>rosids</taxon>
        <taxon>malvids</taxon>
        <taxon>Malvales</taxon>
        <taxon>Malvaceae</taxon>
        <taxon>Malvoideae</taxon>
        <taxon>Gossypium</taxon>
    </lineage>
</organism>
<protein>
    <recommendedName>
        <fullName evidence="1">RNase H type-1 domain-containing protein</fullName>
    </recommendedName>
</protein>
<proteinExistence type="predicted"/>
<dbReference type="InterPro" id="IPR012337">
    <property type="entry name" value="RNaseH-like_sf"/>
</dbReference>
<evidence type="ECO:0000313" key="2">
    <source>
        <dbReference type="EMBL" id="MBA0770169.1"/>
    </source>
</evidence>
<dbReference type="EMBL" id="JABEZW010000007">
    <property type="protein sequence ID" value="MBA0770169.1"/>
    <property type="molecule type" value="Genomic_DNA"/>
</dbReference>
<dbReference type="PANTHER" id="PTHR47723">
    <property type="entry name" value="OS05G0353850 PROTEIN"/>
    <property type="match status" value="1"/>
</dbReference>
<dbReference type="InterPro" id="IPR044730">
    <property type="entry name" value="RNase_H-like_dom_plant"/>
</dbReference>
<dbReference type="Gene3D" id="3.30.420.10">
    <property type="entry name" value="Ribonuclease H-like superfamily/Ribonuclease H"/>
    <property type="match status" value="1"/>
</dbReference>
<dbReference type="InterPro" id="IPR002156">
    <property type="entry name" value="RNaseH_domain"/>
</dbReference>
<dbReference type="Proteomes" id="UP000593568">
    <property type="component" value="Unassembled WGS sequence"/>
</dbReference>
<reference evidence="2 3" key="1">
    <citation type="journal article" date="2019" name="Genome Biol. Evol.">
        <title>Insights into the evolution of the New World diploid cottons (Gossypium, subgenus Houzingenia) based on genome sequencing.</title>
        <authorList>
            <person name="Grover C.E."/>
            <person name="Arick M.A. 2nd"/>
            <person name="Thrash A."/>
            <person name="Conover J.L."/>
            <person name="Sanders W.S."/>
            <person name="Peterson D.G."/>
            <person name="Frelichowski J.E."/>
            <person name="Scheffler J.A."/>
            <person name="Scheffler B.E."/>
            <person name="Wendel J.F."/>
        </authorList>
    </citation>
    <scope>NUCLEOTIDE SEQUENCE [LARGE SCALE GENOMIC DNA]</scope>
    <source>
        <strain evidence="2">8</strain>
        <tissue evidence="2">Leaf</tissue>
    </source>
</reference>
<accession>A0A7J9EAX0</accession>
<evidence type="ECO:0000313" key="3">
    <source>
        <dbReference type="Proteomes" id="UP000593568"/>
    </source>
</evidence>